<evidence type="ECO:0000256" key="2">
    <source>
        <dbReference type="ARBA" id="ARBA00008066"/>
    </source>
</evidence>
<feature type="domain" description="Amino acid transporter transmembrane" evidence="7">
    <location>
        <begin position="58"/>
        <end position="452"/>
    </location>
</feature>
<evidence type="ECO:0000256" key="5">
    <source>
        <dbReference type="ARBA" id="ARBA00023136"/>
    </source>
</evidence>
<feature type="transmembrane region" description="Helical" evidence="6">
    <location>
        <begin position="90"/>
        <end position="110"/>
    </location>
</feature>
<dbReference type="PANTHER" id="PTHR22950:SF479">
    <property type="entry name" value="AMINO ACID TRANSPORTER (EUROFUNG)-RELATED"/>
    <property type="match status" value="1"/>
</dbReference>
<feature type="transmembrane region" description="Helical" evidence="6">
    <location>
        <begin position="246"/>
        <end position="268"/>
    </location>
</feature>
<evidence type="ECO:0000313" key="8">
    <source>
        <dbReference type="EMBL" id="KAF4974814.1"/>
    </source>
</evidence>
<feature type="transmembrane region" description="Helical" evidence="6">
    <location>
        <begin position="280"/>
        <end position="301"/>
    </location>
</feature>
<feature type="transmembrane region" description="Helical" evidence="6">
    <location>
        <begin position="321"/>
        <end position="342"/>
    </location>
</feature>
<proteinExistence type="inferred from homology"/>
<reference evidence="8" key="2">
    <citation type="submission" date="2020-05" db="EMBL/GenBank/DDBJ databases">
        <authorList>
            <person name="Kim H.-S."/>
            <person name="Proctor R.H."/>
            <person name="Brown D.W."/>
        </authorList>
    </citation>
    <scope>NUCLEOTIDE SEQUENCE</scope>
    <source>
        <strain evidence="8">NRRL 22465</strain>
    </source>
</reference>
<comment type="caution">
    <text evidence="8">The sequence shown here is derived from an EMBL/GenBank/DDBJ whole genome shotgun (WGS) entry which is preliminary data.</text>
</comment>
<protein>
    <recommendedName>
        <fullName evidence="7">Amino acid transporter transmembrane domain-containing protein</fullName>
    </recommendedName>
</protein>
<keyword evidence="9" id="KW-1185">Reference proteome</keyword>
<feature type="transmembrane region" description="Helical" evidence="6">
    <location>
        <begin position="393"/>
        <end position="415"/>
    </location>
</feature>
<accession>A0A8H4XGX1</accession>
<dbReference type="GO" id="GO:0016020">
    <property type="term" value="C:membrane"/>
    <property type="evidence" value="ECO:0007669"/>
    <property type="project" value="UniProtKB-SubCell"/>
</dbReference>
<dbReference type="OrthoDB" id="655540at2759"/>
<keyword evidence="4 6" id="KW-1133">Transmembrane helix</keyword>
<sequence length="470" mass="50792">MDTANAISTSPSVVAPAKDPKMDSEQIAMADESYDRAIGSVTDFEKQKTAEGEAHFRRLGWKRLAVILIVEAIGLGVFSLPGAFATLGLIAGVFCCVSLGFLAIYTGYLVGQVKIVYPHISHYGDIGGLLFGRWGEEVVGVMYVLQLILMTSSYVLTGTIAFEVLTDEGTCGLVFGVVSAILLFALAIMPSFTEAAILGYVDLVSVMTAIGITIIATGIEATNSPGGVAAGTWSAWPDPEATFKDGMVAICNMMFAYSFAMFLTPFMAEMHTPEDFMKSVWTLGILEMVVYTVTGALIFVFVGVGVESPALLSMSPLLSKIAFGIALAVIFISGAIGNTVTARYVHLRLYRDSVVRFINTAKGWVTWILVLAAITIAAWIIGEAIPFFDDLLALSSALFVSGFVLYLPALMWFMLLRQGKWYIKNNLPHAILCFLTFLFGLLVLVGGTYSSIVDIQYHYDAGKVRKPFSC</sequence>
<comment type="similarity">
    <text evidence="2">Belongs to the amino acid/polyamine transporter 2 family.</text>
</comment>
<organism evidence="8 9">
    <name type="scientific">Fusarium zealandicum</name>
    <dbReference type="NCBI Taxonomy" id="1053134"/>
    <lineage>
        <taxon>Eukaryota</taxon>
        <taxon>Fungi</taxon>
        <taxon>Dikarya</taxon>
        <taxon>Ascomycota</taxon>
        <taxon>Pezizomycotina</taxon>
        <taxon>Sordariomycetes</taxon>
        <taxon>Hypocreomycetidae</taxon>
        <taxon>Hypocreales</taxon>
        <taxon>Nectriaceae</taxon>
        <taxon>Fusarium</taxon>
        <taxon>Fusarium staphyleae species complex</taxon>
    </lineage>
</organism>
<evidence type="ECO:0000259" key="7">
    <source>
        <dbReference type="Pfam" id="PF01490"/>
    </source>
</evidence>
<dbReference type="Gene3D" id="1.20.1740.10">
    <property type="entry name" value="Amino acid/polyamine transporter I"/>
    <property type="match status" value="1"/>
</dbReference>
<evidence type="ECO:0000256" key="3">
    <source>
        <dbReference type="ARBA" id="ARBA00022692"/>
    </source>
</evidence>
<dbReference type="Pfam" id="PF01490">
    <property type="entry name" value="Aa_trans"/>
    <property type="match status" value="1"/>
</dbReference>
<dbReference type="PANTHER" id="PTHR22950">
    <property type="entry name" value="AMINO ACID TRANSPORTER"/>
    <property type="match status" value="1"/>
</dbReference>
<evidence type="ECO:0000256" key="1">
    <source>
        <dbReference type="ARBA" id="ARBA00004141"/>
    </source>
</evidence>
<feature type="transmembrane region" description="Helical" evidence="6">
    <location>
        <begin position="427"/>
        <end position="449"/>
    </location>
</feature>
<reference evidence="8" key="1">
    <citation type="journal article" date="2020" name="BMC Genomics">
        <title>Correction to: Identification and distribution of gene clusters required for synthesis of sphingolipid metabolism inhibitors in diverse species of the filamentous fungus Fusarium.</title>
        <authorList>
            <person name="Kim H.S."/>
            <person name="Lohmar J.M."/>
            <person name="Busman M."/>
            <person name="Brown D.W."/>
            <person name="Naumann T.A."/>
            <person name="Divon H.H."/>
            <person name="Lysoe E."/>
            <person name="Uhlig S."/>
            <person name="Proctor R.H."/>
        </authorList>
    </citation>
    <scope>NUCLEOTIDE SEQUENCE</scope>
    <source>
        <strain evidence="8">NRRL 22465</strain>
    </source>
</reference>
<dbReference type="EMBL" id="JABEYC010000705">
    <property type="protein sequence ID" value="KAF4974814.1"/>
    <property type="molecule type" value="Genomic_DNA"/>
</dbReference>
<keyword evidence="5 6" id="KW-0472">Membrane</keyword>
<evidence type="ECO:0000313" key="9">
    <source>
        <dbReference type="Proteomes" id="UP000635477"/>
    </source>
</evidence>
<feature type="transmembrane region" description="Helical" evidence="6">
    <location>
        <begin position="197"/>
        <end position="219"/>
    </location>
</feature>
<dbReference type="AlphaFoldDB" id="A0A8H4XGX1"/>
<keyword evidence="3 6" id="KW-0812">Transmembrane</keyword>
<dbReference type="GO" id="GO:0015179">
    <property type="term" value="F:L-amino acid transmembrane transporter activity"/>
    <property type="evidence" value="ECO:0007669"/>
    <property type="project" value="TreeGrafter"/>
</dbReference>
<feature type="transmembrane region" description="Helical" evidence="6">
    <location>
        <begin position="363"/>
        <end position="381"/>
    </location>
</feature>
<evidence type="ECO:0000256" key="4">
    <source>
        <dbReference type="ARBA" id="ARBA00022989"/>
    </source>
</evidence>
<dbReference type="Proteomes" id="UP000635477">
    <property type="component" value="Unassembled WGS sequence"/>
</dbReference>
<gene>
    <name evidence="8" type="ORF">FZEAL_8338</name>
</gene>
<name>A0A8H4XGX1_9HYPO</name>
<comment type="subcellular location">
    <subcellularLocation>
        <location evidence="1">Membrane</location>
        <topology evidence="1">Multi-pass membrane protein</topology>
    </subcellularLocation>
</comment>
<evidence type="ECO:0000256" key="6">
    <source>
        <dbReference type="SAM" id="Phobius"/>
    </source>
</evidence>
<feature type="transmembrane region" description="Helical" evidence="6">
    <location>
        <begin position="138"/>
        <end position="161"/>
    </location>
</feature>
<feature type="transmembrane region" description="Helical" evidence="6">
    <location>
        <begin position="64"/>
        <end position="84"/>
    </location>
</feature>
<dbReference type="InterPro" id="IPR013057">
    <property type="entry name" value="AA_transpt_TM"/>
</dbReference>
<feature type="transmembrane region" description="Helical" evidence="6">
    <location>
        <begin position="173"/>
        <end position="190"/>
    </location>
</feature>